<accession>A0A2S6H2M6</accession>
<sequence>MFRLIDIVAFHRILVDVIRLLAHNHLGFNDLRMTACFPNLIGSVLFMGTFKKRQQLQQLSRMTLFQMRNDLLRRVRFESLYIMA</sequence>
<evidence type="ECO:0000313" key="2">
    <source>
        <dbReference type="Proteomes" id="UP000238071"/>
    </source>
</evidence>
<reference evidence="1 2" key="1">
    <citation type="submission" date="2018-02" db="EMBL/GenBank/DDBJ databases">
        <title>Subsurface microbial communities from deep shales in Ohio and West Virginia, USA.</title>
        <authorList>
            <person name="Wrighton K."/>
        </authorList>
    </citation>
    <scope>NUCLEOTIDE SEQUENCE [LARGE SCALE GENOMIC DNA]</scope>
    <source>
        <strain evidence="1 2">OWC-G53F</strain>
    </source>
</reference>
<dbReference type="EMBL" id="PTIY01000006">
    <property type="protein sequence ID" value="PPK71735.1"/>
    <property type="molecule type" value="Genomic_DNA"/>
</dbReference>
<dbReference type="AlphaFoldDB" id="A0A2S6H2M6"/>
<evidence type="ECO:0000313" key="1">
    <source>
        <dbReference type="EMBL" id="PPK71735.1"/>
    </source>
</evidence>
<dbReference type="Proteomes" id="UP000238071">
    <property type="component" value="Unassembled WGS sequence"/>
</dbReference>
<keyword evidence="2" id="KW-1185">Reference proteome</keyword>
<name>A0A2S6H2M6_9GAMM</name>
<gene>
    <name evidence="1" type="ORF">B0F88_10684</name>
</gene>
<organism evidence="1 2">
    <name type="scientific">Methylobacter tundripaludum</name>
    <dbReference type="NCBI Taxonomy" id="173365"/>
    <lineage>
        <taxon>Bacteria</taxon>
        <taxon>Pseudomonadati</taxon>
        <taxon>Pseudomonadota</taxon>
        <taxon>Gammaproteobacteria</taxon>
        <taxon>Methylococcales</taxon>
        <taxon>Methylococcaceae</taxon>
        <taxon>Methylobacter</taxon>
    </lineage>
</organism>
<comment type="caution">
    <text evidence="1">The sequence shown here is derived from an EMBL/GenBank/DDBJ whole genome shotgun (WGS) entry which is preliminary data.</text>
</comment>
<protein>
    <submittedName>
        <fullName evidence="1">Uncharacterized protein</fullName>
    </submittedName>
</protein>
<proteinExistence type="predicted"/>